<evidence type="ECO:0000256" key="6">
    <source>
        <dbReference type="ARBA" id="ARBA00023136"/>
    </source>
</evidence>
<evidence type="ECO:0000256" key="2">
    <source>
        <dbReference type="ARBA" id="ARBA00022448"/>
    </source>
</evidence>
<accession>A0A6B8RUZ5</accession>
<dbReference type="InterPro" id="IPR050809">
    <property type="entry name" value="UgpAE/MalFG_permease"/>
</dbReference>
<evidence type="ECO:0000256" key="5">
    <source>
        <dbReference type="ARBA" id="ARBA00022989"/>
    </source>
</evidence>
<evidence type="ECO:0000256" key="3">
    <source>
        <dbReference type="ARBA" id="ARBA00022475"/>
    </source>
</evidence>
<feature type="transmembrane region" description="Helical" evidence="7">
    <location>
        <begin position="165"/>
        <end position="184"/>
    </location>
</feature>
<dbReference type="SUPFAM" id="SSF161098">
    <property type="entry name" value="MetI-like"/>
    <property type="match status" value="1"/>
</dbReference>
<feature type="domain" description="ABC transmembrane type-1" evidence="8">
    <location>
        <begin position="85"/>
        <end position="301"/>
    </location>
</feature>
<keyword evidence="4 7" id="KW-0812">Transmembrane</keyword>
<keyword evidence="2 7" id="KW-0813">Transport</keyword>
<comment type="subcellular location">
    <subcellularLocation>
        <location evidence="1 7">Cell membrane</location>
        <topology evidence="1 7">Multi-pass membrane protein</topology>
    </subcellularLocation>
</comment>
<dbReference type="InterPro" id="IPR035906">
    <property type="entry name" value="MetI-like_sf"/>
</dbReference>
<dbReference type="PANTHER" id="PTHR43227:SF11">
    <property type="entry name" value="BLL4140 PROTEIN"/>
    <property type="match status" value="1"/>
</dbReference>
<dbReference type="GO" id="GO:0055085">
    <property type="term" value="P:transmembrane transport"/>
    <property type="evidence" value="ECO:0007669"/>
    <property type="project" value="InterPro"/>
</dbReference>
<dbReference type="InterPro" id="IPR000515">
    <property type="entry name" value="MetI-like"/>
</dbReference>
<feature type="transmembrane region" description="Helical" evidence="7">
    <location>
        <begin position="89"/>
        <end position="113"/>
    </location>
</feature>
<dbReference type="Gene3D" id="1.10.3720.10">
    <property type="entry name" value="MetI-like"/>
    <property type="match status" value="1"/>
</dbReference>
<feature type="transmembrane region" description="Helical" evidence="7">
    <location>
        <begin position="125"/>
        <end position="145"/>
    </location>
</feature>
<dbReference type="PROSITE" id="PS50928">
    <property type="entry name" value="ABC_TM1"/>
    <property type="match status" value="1"/>
</dbReference>
<comment type="similarity">
    <text evidence="7">Belongs to the binding-protein-dependent transport system permease family.</text>
</comment>
<evidence type="ECO:0000256" key="4">
    <source>
        <dbReference type="ARBA" id="ARBA00022692"/>
    </source>
</evidence>
<gene>
    <name evidence="9" type="ORF">EHS13_30805</name>
</gene>
<dbReference type="KEGG" id="ppsc:EHS13_30805"/>
<dbReference type="PANTHER" id="PTHR43227">
    <property type="entry name" value="BLL4140 PROTEIN"/>
    <property type="match status" value="1"/>
</dbReference>
<name>A0A6B8RUZ5_9BACL</name>
<sequence length="315" mass="35719">MQTQQFPVKKRKGVWHELKKNASVYMMFIPVGVLLLLFNYFPMAGLVIAFKDFNFTKGIFGSEWMQPFFSNFDYLFTSSAAFRAIKNTIFLNLLFILFGLIFEIGLALIFNEIRNKYFKRISQSITFLPYFISWIVVGVFAYSMLSDIGSLNSFLKFLGIPPIDFYNKPGLWPIILTFIIRWKVTGYGSVIYMATLASVDSSYYEAAAIDGANKWQQIRHISLPMLRPTVIILTLLAIGRVMNADFGMFYAVIGDSSPLYPTTDVIDTFVYRSLRVTGDIGMASAAGFMQSTISFILILGSNLIARKLDRDAALF</sequence>
<dbReference type="Proteomes" id="UP000426246">
    <property type="component" value="Chromosome"/>
</dbReference>
<keyword evidence="3" id="KW-1003">Cell membrane</keyword>
<evidence type="ECO:0000313" key="10">
    <source>
        <dbReference type="Proteomes" id="UP000426246"/>
    </source>
</evidence>
<dbReference type="EMBL" id="CP034235">
    <property type="protein sequence ID" value="QGQ98958.1"/>
    <property type="molecule type" value="Genomic_DNA"/>
</dbReference>
<keyword evidence="6 7" id="KW-0472">Membrane</keyword>
<organism evidence="9 10">
    <name type="scientific">Paenibacillus psychroresistens</name>
    <dbReference type="NCBI Taxonomy" id="1778678"/>
    <lineage>
        <taxon>Bacteria</taxon>
        <taxon>Bacillati</taxon>
        <taxon>Bacillota</taxon>
        <taxon>Bacilli</taxon>
        <taxon>Bacillales</taxon>
        <taxon>Paenibacillaceae</taxon>
        <taxon>Paenibacillus</taxon>
    </lineage>
</organism>
<dbReference type="GO" id="GO:0005886">
    <property type="term" value="C:plasma membrane"/>
    <property type="evidence" value="ECO:0007669"/>
    <property type="project" value="UniProtKB-SubCell"/>
</dbReference>
<dbReference type="RefSeq" id="WP_155704064.1">
    <property type="nucleotide sequence ID" value="NZ_CP034235.1"/>
</dbReference>
<dbReference type="CDD" id="cd06261">
    <property type="entry name" value="TM_PBP2"/>
    <property type="match status" value="1"/>
</dbReference>
<keyword evidence="5 7" id="KW-1133">Transmembrane helix</keyword>
<dbReference type="Pfam" id="PF00528">
    <property type="entry name" value="BPD_transp_1"/>
    <property type="match status" value="1"/>
</dbReference>
<protein>
    <submittedName>
        <fullName evidence="9">Sugar ABC transporter permease</fullName>
    </submittedName>
</protein>
<keyword evidence="10" id="KW-1185">Reference proteome</keyword>
<feature type="transmembrane region" description="Helical" evidence="7">
    <location>
        <begin position="280"/>
        <end position="300"/>
    </location>
</feature>
<reference evidence="10" key="1">
    <citation type="submission" date="2018-11" db="EMBL/GenBank/DDBJ databases">
        <title>Complete genome sequence of Paenibacillus sp. ML311-T8.</title>
        <authorList>
            <person name="Nam Y.-D."/>
            <person name="Kang J."/>
            <person name="Chung W.-H."/>
            <person name="Park Y.S."/>
        </authorList>
    </citation>
    <scope>NUCLEOTIDE SEQUENCE [LARGE SCALE GENOMIC DNA]</scope>
    <source>
        <strain evidence="10">ML311-T8</strain>
    </source>
</reference>
<feature type="transmembrane region" description="Helical" evidence="7">
    <location>
        <begin position="229"/>
        <end position="253"/>
    </location>
</feature>
<evidence type="ECO:0000313" key="9">
    <source>
        <dbReference type="EMBL" id="QGQ98958.1"/>
    </source>
</evidence>
<dbReference type="OrthoDB" id="9785836at2"/>
<dbReference type="AlphaFoldDB" id="A0A6B8RUZ5"/>
<evidence type="ECO:0000256" key="7">
    <source>
        <dbReference type="RuleBase" id="RU363032"/>
    </source>
</evidence>
<feature type="transmembrane region" description="Helical" evidence="7">
    <location>
        <begin position="21"/>
        <end position="41"/>
    </location>
</feature>
<proteinExistence type="inferred from homology"/>
<evidence type="ECO:0000256" key="1">
    <source>
        <dbReference type="ARBA" id="ARBA00004651"/>
    </source>
</evidence>
<evidence type="ECO:0000259" key="8">
    <source>
        <dbReference type="PROSITE" id="PS50928"/>
    </source>
</evidence>